<accession>A0ABT0BX43</accession>
<evidence type="ECO:0000313" key="2">
    <source>
        <dbReference type="EMBL" id="MCJ2189254.1"/>
    </source>
</evidence>
<organism evidence="2 3">
    <name type="scientific">Novosphingobium beihaiensis</name>
    <dbReference type="NCBI Taxonomy" id="2930389"/>
    <lineage>
        <taxon>Bacteria</taxon>
        <taxon>Pseudomonadati</taxon>
        <taxon>Pseudomonadota</taxon>
        <taxon>Alphaproteobacteria</taxon>
        <taxon>Sphingomonadales</taxon>
        <taxon>Sphingomonadaceae</taxon>
        <taxon>Novosphingobium</taxon>
    </lineage>
</organism>
<protein>
    <submittedName>
        <fullName evidence="2">DUF4350 domain-containing protein</fullName>
    </submittedName>
</protein>
<feature type="transmembrane region" description="Helical" evidence="1">
    <location>
        <begin position="27"/>
        <end position="47"/>
    </location>
</feature>
<keyword evidence="1" id="KW-1133">Transmembrane helix</keyword>
<gene>
    <name evidence="2" type="ORF">MTR66_20920</name>
</gene>
<proteinExistence type="predicted"/>
<keyword evidence="1" id="KW-0472">Membrane</keyword>
<dbReference type="Proteomes" id="UP001202281">
    <property type="component" value="Unassembled WGS sequence"/>
</dbReference>
<name>A0ABT0BX43_9SPHN</name>
<dbReference type="RefSeq" id="WP_243924643.1">
    <property type="nucleotide sequence ID" value="NZ_JALHLG010000084.1"/>
</dbReference>
<keyword evidence="3" id="KW-1185">Reference proteome</keyword>
<feature type="transmembrane region" description="Helical" evidence="1">
    <location>
        <begin position="323"/>
        <end position="343"/>
    </location>
</feature>
<dbReference type="EMBL" id="JALHLG010000084">
    <property type="protein sequence ID" value="MCJ2189254.1"/>
    <property type="molecule type" value="Genomic_DNA"/>
</dbReference>
<comment type="caution">
    <text evidence="2">The sequence shown here is derived from an EMBL/GenBank/DDBJ whole genome shotgun (WGS) entry which is preliminary data.</text>
</comment>
<evidence type="ECO:0000313" key="3">
    <source>
        <dbReference type="Proteomes" id="UP001202281"/>
    </source>
</evidence>
<sequence>MSTGTVMKEAITAGPVQVGANPFSRRAVLGIVLIGSVLFLALLWMIGTGTGMGSANNGRAHAASKGLTGYAAMADYLERRGYAVRKVRNEGALAQTGLLVLTPPAFADGKEIEKIVSRRRYRGPTLVITPKWIEMPPVREQAKTAKKGWVRLAGAQEPRWKGFLDDVTVGLDAPVSVAAGDKKAGAKSGIAQWRGLGFSGTLPDREHRLWGKGDRLVPLVKGQDGHILAALIDDGGSYPGLEDLALAGMRSKIEDEDLYPLVVVFEPDLLDNYGMSRRTSARLLDALIPAMEVDKGGPVLFDLTLNGLGRSDNLLTLAFTPPFLAATLCLLLAAVIIGWRGFLRFGPPFAPDRAIAFGKRALVANSAGLVRRSGRLHLLSAPYVERARERLVQALALPRTLDPEQAAEAIDRALASRHPDAEPFTVIAARLMAARRPHDLLKAARDLHALERMLIR</sequence>
<reference evidence="2 3" key="1">
    <citation type="submission" date="2022-04" db="EMBL/GenBank/DDBJ databases">
        <title>Identification of a novel bacterium isolated from mangrove sediments.</title>
        <authorList>
            <person name="Pan X."/>
        </authorList>
    </citation>
    <scope>NUCLEOTIDE SEQUENCE [LARGE SCALE GENOMIC DNA]</scope>
    <source>
        <strain evidence="2 3">B2638</strain>
    </source>
</reference>
<keyword evidence="1" id="KW-0812">Transmembrane</keyword>
<evidence type="ECO:0000256" key="1">
    <source>
        <dbReference type="SAM" id="Phobius"/>
    </source>
</evidence>